<evidence type="ECO:0000256" key="6">
    <source>
        <dbReference type="SAM" id="Phobius"/>
    </source>
</evidence>
<feature type="transmembrane region" description="Helical" evidence="6">
    <location>
        <begin position="54"/>
        <end position="81"/>
    </location>
</feature>
<feature type="domain" description="VTT" evidence="7">
    <location>
        <begin position="36"/>
        <end position="162"/>
    </location>
</feature>
<evidence type="ECO:0000256" key="2">
    <source>
        <dbReference type="ARBA" id="ARBA00022475"/>
    </source>
</evidence>
<organism evidence="8 9">
    <name type="scientific">Paludibacter jiangxiensis</name>
    <dbReference type="NCBI Taxonomy" id="681398"/>
    <lineage>
        <taxon>Bacteria</taxon>
        <taxon>Pseudomonadati</taxon>
        <taxon>Bacteroidota</taxon>
        <taxon>Bacteroidia</taxon>
        <taxon>Bacteroidales</taxon>
        <taxon>Paludibacteraceae</taxon>
        <taxon>Paludibacter</taxon>
    </lineage>
</organism>
<evidence type="ECO:0000256" key="5">
    <source>
        <dbReference type="ARBA" id="ARBA00023136"/>
    </source>
</evidence>
<proteinExistence type="predicted"/>
<dbReference type="PANTHER" id="PTHR42709">
    <property type="entry name" value="ALKALINE PHOSPHATASE LIKE PROTEIN"/>
    <property type="match status" value="1"/>
</dbReference>
<dbReference type="AlphaFoldDB" id="A0A170YCP6"/>
<dbReference type="EMBL" id="BDCR01000001">
    <property type="protein sequence ID" value="GAT61703.1"/>
    <property type="molecule type" value="Genomic_DNA"/>
</dbReference>
<evidence type="ECO:0000256" key="3">
    <source>
        <dbReference type="ARBA" id="ARBA00022692"/>
    </source>
</evidence>
<evidence type="ECO:0000256" key="1">
    <source>
        <dbReference type="ARBA" id="ARBA00004651"/>
    </source>
</evidence>
<feature type="transmembrane region" description="Helical" evidence="6">
    <location>
        <begin position="142"/>
        <end position="162"/>
    </location>
</feature>
<comment type="caution">
    <text evidence="8">The sequence shown here is derived from an EMBL/GenBank/DDBJ whole genome shotgun (WGS) entry which is preliminary data.</text>
</comment>
<dbReference type="OrthoDB" id="9813426at2"/>
<dbReference type="RefSeq" id="WP_068701312.1">
    <property type="nucleotide sequence ID" value="NZ_BDCR01000001.1"/>
</dbReference>
<evidence type="ECO:0000313" key="8">
    <source>
        <dbReference type="EMBL" id="GAT61703.1"/>
    </source>
</evidence>
<comment type="subcellular location">
    <subcellularLocation>
        <location evidence="1">Cell membrane</location>
        <topology evidence="1">Multi-pass membrane protein</topology>
    </subcellularLocation>
</comment>
<reference evidence="9" key="2">
    <citation type="journal article" date="2017" name="Genome Announc.">
        <title>Draft genome sequence of Paludibacter jiangxiensis NM7(T), a propionate-producing fermentative bacterium.</title>
        <authorList>
            <person name="Qiu Y.-L."/>
            <person name="Tourlousse D.M."/>
            <person name="Matsuura N."/>
            <person name="Ohashi A."/>
            <person name="Sekiguchi Y."/>
        </authorList>
    </citation>
    <scope>NUCLEOTIDE SEQUENCE [LARGE SCALE GENOMIC DNA]</scope>
    <source>
        <strain evidence="9">NM7</strain>
    </source>
</reference>
<sequence>MGITERIAIAAVSIISASAYPGIFVLMMLESMFFPVPSEAVMPFAGFLIVDGTLTWTGTIFFATLGSLVGSGISYAIGYYGGKTFITKFGKFFLLKEKHLEMSERFFTKHGQITIFAARFIPVVRHFISIPAGAGKMNFLKFCIYTVLGAGIWNAFLTFLGYKLKQNWETVMQYSHYIDTGVLVVLVIALGYYIYKIYKNLTSKKSEN</sequence>
<dbReference type="Proteomes" id="UP000076586">
    <property type="component" value="Unassembled WGS sequence"/>
</dbReference>
<feature type="transmembrane region" description="Helical" evidence="6">
    <location>
        <begin position="7"/>
        <end position="34"/>
    </location>
</feature>
<reference evidence="9" key="1">
    <citation type="submission" date="2016-04" db="EMBL/GenBank/DDBJ databases">
        <title>Draft genome sequence of Paludibacter jiangxiensis strain NM7.</title>
        <authorList>
            <person name="Qiu Y."/>
            <person name="Matsuura N."/>
            <person name="Ohashi A."/>
            <person name="Tourlousse M.D."/>
            <person name="Sekiguchi Y."/>
        </authorList>
    </citation>
    <scope>NUCLEOTIDE SEQUENCE [LARGE SCALE GENOMIC DNA]</scope>
    <source>
        <strain evidence="9">NM7</strain>
    </source>
</reference>
<feature type="transmembrane region" description="Helical" evidence="6">
    <location>
        <begin position="174"/>
        <end position="195"/>
    </location>
</feature>
<keyword evidence="5 6" id="KW-0472">Membrane</keyword>
<dbReference type="PANTHER" id="PTHR42709:SF6">
    <property type="entry name" value="UNDECAPRENYL PHOSPHATE TRANSPORTER A"/>
    <property type="match status" value="1"/>
</dbReference>
<accession>A0A170YCP6</accession>
<evidence type="ECO:0000313" key="9">
    <source>
        <dbReference type="Proteomes" id="UP000076586"/>
    </source>
</evidence>
<dbReference type="InterPro" id="IPR051311">
    <property type="entry name" value="DedA_domain"/>
</dbReference>
<gene>
    <name evidence="8" type="ORF">PJIAN_1286</name>
</gene>
<dbReference type="STRING" id="681398.PJIAN_1286"/>
<name>A0A170YCP6_9BACT</name>
<protein>
    <submittedName>
        <fullName evidence="8">Membrane protein DedA</fullName>
    </submittedName>
</protein>
<dbReference type="Pfam" id="PF09335">
    <property type="entry name" value="VTT_dom"/>
    <property type="match status" value="1"/>
</dbReference>
<evidence type="ECO:0000256" key="4">
    <source>
        <dbReference type="ARBA" id="ARBA00022989"/>
    </source>
</evidence>
<dbReference type="InterPro" id="IPR032816">
    <property type="entry name" value="VTT_dom"/>
</dbReference>
<keyword evidence="3 6" id="KW-0812">Transmembrane</keyword>
<dbReference type="GO" id="GO:0005886">
    <property type="term" value="C:plasma membrane"/>
    <property type="evidence" value="ECO:0007669"/>
    <property type="project" value="UniProtKB-SubCell"/>
</dbReference>
<keyword evidence="2" id="KW-1003">Cell membrane</keyword>
<keyword evidence="9" id="KW-1185">Reference proteome</keyword>
<evidence type="ECO:0000259" key="7">
    <source>
        <dbReference type="Pfam" id="PF09335"/>
    </source>
</evidence>
<keyword evidence="4 6" id="KW-1133">Transmembrane helix</keyword>